<evidence type="ECO:0000256" key="1">
    <source>
        <dbReference type="SAM" id="MobiDB-lite"/>
    </source>
</evidence>
<evidence type="ECO:0000313" key="3">
    <source>
        <dbReference type="Proteomes" id="UP000324091"/>
    </source>
</evidence>
<comment type="caution">
    <text evidence="2">The sequence shown here is derived from an EMBL/GenBank/DDBJ whole genome shotgun (WGS) entry which is preliminary data.</text>
</comment>
<name>A0A5C6PBH5_9TELE</name>
<dbReference type="EMBL" id="RHFK02000005">
    <property type="protein sequence ID" value="TWW76359.1"/>
    <property type="molecule type" value="Genomic_DNA"/>
</dbReference>
<protein>
    <submittedName>
        <fullName evidence="2">Uncharacterized protein</fullName>
    </submittedName>
</protein>
<sequence>MVAVLVAFGSAAPCSELLIRTEMAALLVKTKCLRGVTLATNLTIKPRAPRPHPPGEIPMRRDLNPLRSADQIPDQGIERSSRGFGDPGDLGRLSDETLRWGRKAPRTQAPPCASADARCD</sequence>
<evidence type="ECO:0000313" key="2">
    <source>
        <dbReference type="EMBL" id="TWW76359.1"/>
    </source>
</evidence>
<dbReference type="AlphaFoldDB" id="A0A5C6PBH5"/>
<organism evidence="2 3">
    <name type="scientific">Takifugu flavidus</name>
    <name type="common">sansaifugu</name>
    <dbReference type="NCBI Taxonomy" id="433684"/>
    <lineage>
        <taxon>Eukaryota</taxon>
        <taxon>Metazoa</taxon>
        <taxon>Chordata</taxon>
        <taxon>Craniata</taxon>
        <taxon>Vertebrata</taxon>
        <taxon>Euteleostomi</taxon>
        <taxon>Actinopterygii</taxon>
        <taxon>Neopterygii</taxon>
        <taxon>Teleostei</taxon>
        <taxon>Neoteleostei</taxon>
        <taxon>Acanthomorphata</taxon>
        <taxon>Eupercaria</taxon>
        <taxon>Tetraodontiformes</taxon>
        <taxon>Tetradontoidea</taxon>
        <taxon>Tetraodontidae</taxon>
        <taxon>Takifugu</taxon>
    </lineage>
</organism>
<keyword evidence="3" id="KW-1185">Reference proteome</keyword>
<feature type="region of interest" description="Disordered" evidence="1">
    <location>
        <begin position="44"/>
        <end position="120"/>
    </location>
</feature>
<dbReference type="Proteomes" id="UP000324091">
    <property type="component" value="Chromosome 13"/>
</dbReference>
<proteinExistence type="predicted"/>
<reference evidence="2 3" key="1">
    <citation type="submission" date="2019-04" db="EMBL/GenBank/DDBJ databases">
        <title>Chromosome genome assembly for Takifugu flavidus.</title>
        <authorList>
            <person name="Xiao S."/>
        </authorList>
    </citation>
    <scope>NUCLEOTIDE SEQUENCE [LARGE SCALE GENOMIC DNA]</scope>
    <source>
        <strain evidence="2">HTHZ2018</strain>
        <tissue evidence="2">Muscle</tissue>
    </source>
</reference>
<accession>A0A5C6PBH5</accession>
<gene>
    <name evidence="2" type="ORF">D4764_13G0010210</name>
</gene>